<dbReference type="RefSeq" id="WP_249294526.1">
    <property type="nucleotide sequence ID" value="NZ_JACRSV010000001.1"/>
</dbReference>
<reference evidence="7" key="1">
    <citation type="submission" date="2020-08" db="EMBL/GenBank/DDBJ databases">
        <title>Genome public.</title>
        <authorList>
            <person name="Liu C."/>
            <person name="Sun Q."/>
        </authorList>
    </citation>
    <scope>NUCLEOTIDE SEQUENCE</scope>
    <source>
        <strain evidence="7">NSJ-33</strain>
    </source>
</reference>
<dbReference type="PANTHER" id="PTHR30068:SF3">
    <property type="entry name" value="PHOSPHOLIPID_GLYCEROL ACYLTRANSFERASE DOMAIN-CONTAINING PROTEIN"/>
    <property type="match status" value="1"/>
</dbReference>
<dbReference type="GO" id="GO:0042840">
    <property type="term" value="P:D-glucuronate catabolic process"/>
    <property type="evidence" value="ECO:0007669"/>
    <property type="project" value="TreeGrafter"/>
</dbReference>
<sequence>MGTNDFLLLCPAAQRLYESCCELPIIDFHCHLSPRAIYEDRTFLSIGELMLSGDHYKWRLMRACGVEEYYVTGDAPWSEKFRRYAACLEQAPGNPMVDWTRMELAAYFGIHTPLTPKTADEIWTEANRVIGSKALSPRKFIDASNVRYIATTDDPADELSFHQKLRQHGMMRTMVRPTFRADNLLTIRREGSSTYVGKLGVIAGVTIRSYKDYLEAVSKRLVDFSRMDCRFIDVGIERFPLSQGAFQQAETAFQKGVAGLPMSDGEYDAFLFETLAFLAGECRRLDMTLQLHLGAVRNPNSVLYEHLGPDCGGDCMGDVMSPQALCRLLDAVNKRSGLPRVILYPLNPAMVEPFVSIAGSFPGVTVGPAWWFNDHLCGIDRQLRAFSANLPLGTYPGMVTDSRSFTSYIRHDYFRRIFASYLGKIVESGRFSEQAAMEVTRRVFYDNAEQLVNRL</sequence>
<keyword evidence="8" id="KW-1185">Reference proteome</keyword>
<evidence type="ECO:0000256" key="2">
    <source>
        <dbReference type="ARBA" id="ARBA00004892"/>
    </source>
</evidence>
<gene>
    <name evidence="7" type="primary">uxaC</name>
    <name evidence="7" type="ORF">H8710_06055</name>
</gene>
<protein>
    <recommendedName>
        <fullName evidence="5">Uronate isomerase</fullName>
        <ecNumber evidence="4">5.3.1.12</ecNumber>
    </recommendedName>
</protein>
<dbReference type="InterPro" id="IPR003766">
    <property type="entry name" value="Uronate_isomerase"/>
</dbReference>
<dbReference type="Gene3D" id="3.20.20.140">
    <property type="entry name" value="Metal-dependent hydrolases"/>
    <property type="match status" value="1"/>
</dbReference>
<proteinExistence type="inferred from homology"/>
<evidence type="ECO:0000256" key="1">
    <source>
        <dbReference type="ARBA" id="ARBA00001165"/>
    </source>
</evidence>
<dbReference type="EC" id="5.3.1.12" evidence="4"/>
<evidence type="ECO:0000313" key="7">
    <source>
        <dbReference type="EMBL" id="MBC8559636.1"/>
    </source>
</evidence>
<dbReference type="AlphaFoldDB" id="A0A926I777"/>
<dbReference type="InterPro" id="IPR032466">
    <property type="entry name" value="Metal_Hydrolase"/>
</dbReference>
<evidence type="ECO:0000313" key="8">
    <source>
        <dbReference type="Proteomes" id="UP000610760"/>
    </source>
</evidence>
<dbReference type="PANTHER" id="PTHR30068">
    <property type="entry name" value="URONATE ISOMERASE"/>
    <property type="match status" value="1"/>
</dbReference>
<keyword evidence="6 7" id="KW-0413">Isomerase</keyword>
<dbReference type="GO" id="GO:0008880">
    <property type="term" value="F:glucuronate isomerase activity"/>
    <property type="evidence" value="ECO:0007669"/>
    <property type="project" value="UniProtKB-EC"/>
</dbReference>
<evidence type="ECO:0000256" key="3">
    <source>
        <dbReference type="ARBA" id="ARBA00008397"/>
    </source>
</evidence>
<comment type="caution">
    <text evidence="7">The sequence shown here is derived from an EMBL/GenBank/DDBJ whole genome shotgun (WGS) entry which is preliminary data.</text>
</comment>
<dbReference type="GO" id="GO:0019698">
    <property type="term" value="P:D-galacturonate catabolic process"/>
    <property type="evidence" value="ECO:0007669"/>
    <property type="project" value="TreeGrafter"/>
</dbReference>
<dbReference type="Proteomes" id="UP000610760">
    <property type="component" value="Unassembled WGS sequence"/>
</dbReference>
<accession>A0A926I777</accession>
<comment type="similarity">
    <text evidence="3">Belongs to the metallo-dependent hydrolases superfamily. Uronate isomerase family.</text>
</comment>
<dbReference type="EMBL" id="JACRSV010000001">
    <property type="protein sequence ID" value="MBC8559636.1"/>
    <property type="molecule type" value="Genomic_DNA"/>
</dbReference>
<dbReference type="NCBIfam" id="NF002794">
    <property type="entry name" value="PRK02925.1"/>
    <property type="match status" value="1"/>
</dbReference>
<name>A0A926I777_9FIRM</name>
<organism evidence="7 8">
    <name type="scientific">Fumia xinanensis</name>
    <dbReference type="NCBI Taxonomy" id="2763659"/>
    <lineage>
        <taxon>Bacteria</taxon>
        <taxon>Bacillati</taxon>
        <taxon>Bacillota</taxon>
        <taxon>Clostridia</taxon>
        <taxon>Eubacteriales</taxon>
        <taxon>Oscillospiraceae</taxon>
        <taxon>Fumia</taxon>
    </lineage>
</organism>
<evidence type="ECO:0000256" key="6">
    <source>
        <dbReference type="ARBA" id="ARBA00023235"/>
    </source>
</evidence>
<evidence type="ECO:0000256" key="5">
    <source>
        <dbReference type="ARBA" id="ARBA00020555"/>
    </source>
</evidence>
<comment type="catalytic activity">
    <reaction evidence="1">
        <text>D-glucuronate = D-fructuronate</text>
        <dbReference type="Rhea" id="RHEA:13049"/>
        <dbReference type="ChEBI" id="CHEBI:58720"/>
        <dbReference type="ChEBI" id="CHEBI:59863"/>
        <dbReference type="EC" id="5.3.1.12"/>
    </reaction>
</comment>
<evidence type="ECO:0000256" key="4">
    <source>
        <dbReference type="ARBA" id="ARBA00012546"/>
    </source>
</evidence>
<dbReference type="SUPFAM" id="SSF51556">
    <property type="entry name" value="Metallo-dependent hydrolases"/>
    <property type="match status" value="1"/>
</dbReference>
<dbReference type="Pfam" id="PF02614">
    <property type="entry name" value="UxaC"/>
    <property type="match status" value="1"/>
</dbReference>
<comment type="pathway">
    <text evidence="2">Carbohydrate metabolism; pentose and glucuronate interconversion.</text>
</comment>
<dbReference type="Gene3D" id="1.10.2020.10">
    <property type="entry name" value="uronate isomerase, domain 2, chain A"/>
    <property type="match status" value="1"/>
</dbReference>